<name>A0A7C3MJV2_DICTH</name>
<organism evidence="1">
    <name type="scientific">Dictyoglomus thermophilum</name>
    <dbReference type="NCBI Taxonomy" id="14"/>
    <lineage>
        <taxon>Bacteria</taxon>
        <taxon>Pseudomonadati</taxon>
        <taxon>Dictyoglomota</taxon>
        <taxon>Dictyoglomia</taxon>
        <taxon>Dictyoglomales</taxon>
        <taxon>Dictyoglomaceae</taxon>
        <taxon>Dictyoglomus</taxon>
    </lineage>
</organism>
<reference evidence="1" key="1">
    <citation type="journal article" date="2020" name="mSystems">
        <title>Genome- and Community-Level Interaction Insights into Carbon Utilization and Element Cycling Functions of Hydrothermarchaeota in Hydrothermal Sediment.</title>
        <authorList>
            <person name="Zhou Z."/>
            <person name="Liu Y."/>
            <person name="Xu W."/>
            <person name="Pan J."/>
            <person name="Luo Z.H."/>
            <person name="Li M."/>
        </authorList>
    </citation>
    <scope>NUCLEOTIDE SEQUENCE [LARGE SCALE GENOMIC DNA]</scope>
    <source>
        <strain evidence="1">SpSt-81</strain>
    </source>
</reference>
<sequence>MFCCDECPYYNECLNHKIGCCQKCPHYNNCYDVREGYNSEG</sequence>
<evidence type="ECO:0000313" key="1">
    <source>
        <dbReference type="EMBL" id="HFX13487.1"/>
    </source>
</evidence>
<protein>
    <submittedName>
        <fullName evidence="1">Uncharacterized protein</fullName>
    </submittedName>
</protein>
<accession>A0A7C3MJV2</accession>
<dbReference type="AlphaFoldDB" id="A0A7C3MJV2"/>
<gene>
    <name evidence="1" type="ORF">ENW00_04895</name>
</gene>
<comment type="caution">
    <text evidence="1">The sequence shown here is derived from an EMBL/GenBank/DDBJ whole genome shotgun (WGS) entry which is preliminary data.</text>
</comment>
<proteinExistence type="predicted"/>
<dbReference type="EMBL" id="DTIN01000014">
    <property type="protein sequence ID" value="HFX13487.1"/>
    <property type="molecule type" value="Genomic_DNA"/>
</dbReference>